<dbReference type="EMBL" id="MFNF01000004">
    <property type="protein sequence ID" value="OGH04346.1"/>
    <property type="molecule type" value="Genomic_DNA"/>
</dbReference>
<dbReference type="Proteomes" id="UP000177583">
    <property type="component" value="Unassembled WGS sequence"/>
</dbReference>
<proteinExistence type="predicted"/>
<dbReference type="AlphaFoldDB" id="A0A1F6H1X9"/>
<evidence type="ECO:0008006" key="3">
    <source>
        <dbReference type="Google" id="ProtNLM"/>
    </source>
</evidence>
<reference evidence="1 2" key="1">
    <citation type="journal article" date="2016" name="Nat. Commun.">
        <title>Thousands of microbial genomes shed light on interconnected biogeochemical processes in an aquifer system.</title>
        <authorList>
            <person name="Anantharaman K."/>
            <person name="Brown C.T."/>
            <person name="Hug L.A."/>
            <person name="Sharon I."/>
            <person name="Castelle C.J."/>
            <person name="Probst A.J."/>
            <person name="Thomas B.C."/>
            <person name="Singh A."/>
            <person name="Wilkins M.J."/>
            <person name="Karaoz U."/>
            <person name="Brodie E.L."/>
            <person name="Williams K.H."/>
            <person name="Hubbard S.S."/>
            <person name="Banfield J.F."/>
        </authorList>
    </citation>
    <scope>NUCLEOTIDE SEQUENCE [LARGE SCALE GENOMIC DNA]</scope>
</reference>
<name>A0A1F6H1X9_9PROT</name>
<evidence type="ECO:0000313" key="2">
    <source>
        <dbReference type="Proteomes" id="UP000177583"/>
    </source>
</evidence>
<accession>A0A1F6H1X9</accession>
<gene>
    <name evidence="1" type="ORF">A2557_10890</name>
</gene>
<sequence length="173" mass="19767">MPSDSILVFREQEFYFGISPSDFGPALEVDQLEIASSGVSEAIWHYKSRDPQNPLEGIFLHLGALFGLKPIDFSHKGRIYLNQLDPETTLGLFVDNLTLQIPKEALAKHLTPLTEVSKLPPELPPRAIRQVIKYNRKKILLIDPVRLSEVYQLIAPERVRNLLRLFHEAEPKF</sequence>
<organism evidence="1 2">
    <name type="scientific">Candidatus Lambdaproteobacteria bacterium RIFOXYD2_FULL_56_26</name>
    <dbReference type="NCBI Taxonomy" id="1817773"/>
    <lineage>
        <taxon>Bacteria</taxon>
        <taxon>Pseudomonadati</taxon>
        <taxon>Pseudomonadota</taxon>
        <taxon>Candidatus Lambdaproteobacteria</taxon>
    </lineage>
</organism>
<protein>
    <recommendedName>
        <fullName evidence="3">CheW-like domain-containing protein</fullName>
    </recommendedName>
</protein>
<evidence type="ECO:0000313" key="1">
    <source>
        <dbReference type="EMBL" id="OGH04346.1"/>
    </source>
</evidence>
<comment type="caution">
    <text evidence="1">The sequence shown here is derived from an EMBL/GenBank/DDBJ whole genome shotgun (WGS) entry which is preliminary data.</text>
</comment>